<dbReference type="RefSeq" id="WP_203813334.1">
    <property type="nucleotide sequence ID" value="NZ_BOMY01000051.1"/>
</dbReference>
<dbReference type="AlphaFoldDB" id="A0A919NWH7"/>
<accession>A0A919NWH7</accession>
<reference evidence="2" key="1">
    <citation type="submission" date="2021-01" db="EMBL/GenBank/DDBJ databases">
        <title>Whole genome shotgun sequence of Actinoplanes tereljensis NBRC 105297.</title>
        <authorList>
            <person name="Komaki H."/>
            <person name="Tamura T."/>
        </authorList>
    </citation>
    <scope>NUCLEOTIDE SEQUENCE</scope>
    <source>
        <strain evidence="2">NBRC 105297</strain>
    </source>
</reference>
<evidence type="ECO:0000259" key="1">
    <source>
        <dbReference type="Pfam" id="PF13577"/>
    </source>
</evidence>
<dbReference type="EMBL" id="BOMY01000051">
    <property type="protein sequence ID" value="GIF25530.1"/>
    <property type="molecule type" value="Genomic_DNA"/>
</dbReference>
<evidence type="ECO:0000313" key="3">
    <source>
        <dbReference type="Proteomes" id="UP000623608"/>
    </source>
</evidence>
<dbReference type="InterPro" id="IPR037401">
    <property type="entry name" value="SnoaL-like"/>
</dbReference>
<gene>
    <name evidence="2" type="ORF">Ate02nite_82600</name>
</gene>
<sequence>MATSIGAAVSGYAHALDAGRTAEVVALFAPGGVSEIVGLGTFAGQEELQAGYAALVPAAPQLHLVANTVITPAGPDEATAVSDLAFFQRGAEGWALQLIGRYDDTLRRHGDSWLFERRVTTIL</sequence>
<proteinExistence type="predicted"/>
<comment type="caution">
    <text evidence="2">The sequence shown here is derived from an EMBL/GenBank/DDBJ whole genome shotgun (WGS) entry which is preliminary data.</text>
</comment>
<dbReference type="Proteomes" id="UP000623608">
    <property type="component" value="Unassembled WGS sequence"/>
</dbReference>
<organism evidence="2 3">
    <name type="scientific">Paractinoplanes tereljensis</name>
    <dbReference type="NCBI Taxonomy" id="571912"/>
    <lineage>
        <taxon>Bacteria</taxon>
        <taxon>Bacillati</taxon>
        <taxon>Actinomycetota</taxon>
        <taxon>Actinomycetes</taxon>
        <taxon>Micromonosporales</taxon>
        <taxon>Micromonosporaceae</taxon>
        <taxon>Paractinoplanes</taxon>
    </lineage>
</organism>
<dbReference type="Pfam" id="PF13577">
    <property type="entry name" value="SnoaL_4"/>
    <property type="match status" value="1"/>
</dbReference>
<dbReference type="CDD" id="cd00531">
    <property type="entry name" value="NTF2_like"/>
    <property type="match status" value="1"/>
</dbReference>
<keyword evidence="3" id="KW-1185">Reference proteome</keyword>
<evidence type="ECO:0000313" key="2">
    <source>
        <dbReference type="EMBL" id="GIF25530.1"/>
    </source>
</evidence>
<dbReference type="Gene3D" id="3.10.450.50">
    <property type="match status" value="1"/>
</dbReference>
<protein>
    <recommendedName>
        <fullName evidence="1">SnoaL-like domain-containing protein</fullName>
    </recommendedName>
</protein>
<dbReference type="InterPro" id="IPR032710">
    <property type="entry name" value="NTF2-like_dom_sf"/>
</dbReference>
<dbReference type="SUPFAM" id="SSF54427">
    <property type="entry name" value="NTF2-like"/>
    <property type="match status" value="1"/>
</dbReference>
<name>A0A919NWH7_9ACTN</name>
<feature type="domain" description="SnoaL-like" evidence="1">
    <location>
        <begin position="4"/>
        <end position="118"/>
    </location>
</feature>